<proteinExistence type="predicted"/>
<evidence type="ECO:0000313" key="1">
    <source>
        <dbReference type="Proteomes" id="UP000694846"/>
    </source>
</evidence>
<dbReference type="AlphaFoldDB" id="A0A8B8FV22"/>
<accession>A0A8B8FV22</accession>
<reference evidence="2" key="1">
    <citation type="submission" date="2025-08" db="UniProtKB">
        <authorList>
            <consortium name="RefSeq"/>
        </authorList>
    </citation>
    <scope>IDENTIFICATION</scope>
    <source>
        <tissue evidence="2">Whole body</tissue>
    </source>
</reference>
<sequence length="158" mass="18436">MPDVTCSKHTQQNRPIIDCRRYKVPLIRERVKCHYSNVCESNFSNEGSCTNVNADNHGRHDAVYAVGMPVNVYVSGNPYLVAVITKITGDKVYVKYPGGIYDQYEYYVPNKDIMPFKSQFSSGIFCPIRPIPKNDPRRQCLRRKIMLYEERMQRYLTR</sequence>
<protein>
    <submittedName>
        <fullName evidence="2">Uncharacterized protein LOC112686240</fullName>
    </submittedName>
</protein>
<dbReference type="OrthoDB" id="6644701at2759"/>
<dbReference type="RefSeq" id="XP_025414231.1">
    <property type="nucleotide sequence ID" value="XM_025558446.1"/>
</dbReference>
<name>A0A8B8FV22_9HEMI</name>
<gene>
    <name evidence="2" type="primary">LOC112686240</name>
</gene>
<dbReference type="GeneID" id="112686240"/>
<dbReference type="Proteomes" id="UP000694846">
    <property type="component" value="Unplaced"/>
</dbReference>
<organism evidence="1 2">
    <name type="scientific">Sipha flava</name>
    <name type="common">yellow sugarcane aphid</name>
    <dbReference type="NCBI Taxonomy" id="143950"/>
    <lineage>
        <taxon>Eukaryota</taxon>
        <taxon>Metazoa</taxon>
        <taxon>Ecdysozoa</taxon>
        <taxon>Arthropoda</taxon>
        <taxon>Hexapoda</taxon>
        <taxon>Insecta</taxon>
        <taxon>Pterygota</taxon>
        <taxon>Neoptera</taxon>
        <taxon>Paraneoptera</taxon>
        <taxon>Hemiptera</taxon>
        <taxon>Sternorrhyncha</taxon>
        <taxon>Aphidomorpha</taxon>
        <taxon>Aphidoidea</taxon>
        <taxon>Aphididae</taxon>
        <taxon>Sipha</taxon>
    </lineage>
</organism>
<evidence type="ECO:0000313" key="2">
    <source>
        <dbReference type="RefSeq" id="XP_025414231.1"/>
    </source>
</evidence>
<keyword evidence="1" id="KW-1185">Reference proteome</keyword>